<comment type="caution">
    <text evidence="1">The sequence shown here is derived from an EMBL/GenBank/DDBJ whole genome shotgun (WGS) entry which is preliminary data.</text>
</comment>
<evidence type="ECO:0000313" key="1">
    <source>
        <dbReference type="EMBL" id="MBC8532633.1"/>
    </source>
</evidence>
<dbReference type="AlphaFoldDB" id="A0A926D746"/>
<proteinExistence type="predicted"/>
<reference evidence="1" key="1">
    <citation type="submission" date="2020-08" db="EMBL/GenBank/DDBJ databases">
        <title>Genome public.</title>
        <authorList>
            <person name="Liu C."/>
            <person name="Sun Q."/>
        </authorList>
    </citation>
    <scope>NUCLEOTIDE SEQUENCE</scope>
    <source>
        <strain evidence="1">NSJ-40</strain>
    </source>
</reference>
<accession>A0A926D746</accession>
<protein>
    <submittedName>
        <fullName evidence="1">Uncharacterized protein</fullName>
    </submittedName>
</protein>
<keyword evidence="2" id="KW-1185">Reference proteome</keyword>
<dbReference type="EMBL" id="JACRSN010000001">
    <property type="protein sequence ID" value="MBC8532633.1"/>
    <property type="molecule type" value="Genomic_DNA"/>
</dbReference>
<gene>
    <name evidence="1" type="ORF">IAG03_01170</name>
</gene>
<name>A0A926D746_9FIRM</name>
<dbReference type="RefSeq" id="WP_249317842.1">
    <property type="nucleotide sequence ID" value="NZ_JACRSN010000001.1"/>
</dbReference>
<dbReference type="Proteomes" id="UP000651482">
    <property type="component" value="Unassembled WGS sequence"/>
</dbReference>
<organism evidence="1 2">
    <name type="scientific">Yeguia hominis</name>
    <dbReference type="NCBI Taxonomy" id="2763662"/>
    <lineage>
        <taxon>Bacteria</taxon>
        <taxon>Bacillati</taxon>
        <taxon>Bacillota</taxon>
        <taxon>Clostridia</taxon>
        <taxon>Eubacteriales</taxon>
        <taxon>Yeguiaceae</taxon>
        <taxon>Yeguia</taxon>
    </lineage>
</organism>
<sequence>MKLKYRVIERFCGKYPIGSMCRMFEVSRSGCYAWRKRQGKPEKGSVAR</sequence>
<evidence type="ECO:0000313" key="2">
    <source>
        <dbReference type="Proteomes" id="UP000651482"/>
    </source>
</evidence>